<proteinExistence type="predicted"/>
<keyword evidence="3" id="KW-1185">Reference proteome</keyword>
<dbReference type="InterPro" id="IPR043128">
    <property type="entry name" value="Rev_trsase/Diguanyl_cyclase"/>
</dbReference>
<dbReference type="AlphaFoldDB" id="A0A5B6UV76"/>
<evidence type="ECO:0000313" key="2">
    <source>
        <dbReference type="EMBL" id="KAA3461659.1"/>
    </source>
</evidence>
<dbReference type="Gene3D" id="2.40.70.10">
    <property type="entry name" value="Acid Proteases"/>
    <property type="match status" value="1"/>
</dbReference>
<accession>A0A5B6UV76</accession>
<dbReference type="EMBL" id="SMMG02000009">
    <property type="protein sequence ID" value="KAA3461659.1"/>
    <property type="molecule type" value="Genomic_DNA"/>
</dbReference>
<organism evidence="2 3">
    <name type="scientific">Gossypium australe</name>
    <dbReference type="NCBI Taxonomy" id="47621"/>
    <lineage>
        <taxon>Eukaryota</taxon>
        <taxon>Viridiplantae</taxon>
        <taxon>Streptophyta</taxon>
        <taxon>Embryophyta</taxon>
        <taxon>Tracheophyta</taxon>
        <taxon>Spermatophyta</taxon>
        <taxon>Magnoliopsida</taxon>
        <taxon>eudicotyledons</taxon>
        <taxon>Gunneridae</taxon>
        <taxon>Pentapetalae</taxon>
        <taxon>rosids</taxon>
        <taxon>malvids</taxon>
        <taxon>Malvales</taxon>
        <taxon>Malvaceae</taxon>
        <taxon>Malvoideae</taxon>
        <taxon>Gossypium</taxon>
    </lineage>
</organism>
<evidence type="ECO:0000256" key="1">
    <source>
        <dbReference type="SAM" id="MobiDB-lite"/>
    </source>
</evidence>
<dbReference type="Gene3D" id="3.10.10.10">
    <property type="entry name" value="HIV Type 1 Reverse Transcriptase, subunit A, domain 1"/>
    <property type="match status" value="1"/>
</dbReference>
<dbReference type="Pfam" id="PF08284">
    <property type="entry name" value="RVP_2"/>
    <property type="match status" value="1"/>
</dbReference>
<dbReference type="InterPro" id="IPR032567">
    <property type="entry name" value="RTL1-rel"/>
</dbReference>
<dbReference type="OrthoDB" id="851428at2759"/>
<dbReference type="PANTHER" id="PTHR15503">
    <property type="entry name" value="LDOC1 RELATED"/>
    <property type="match status" value="1"/>
</dbReference>
<gene>
    <name evidence="2" type="ORF">EPI10_028213</name>
</gene>
<dbReference type="PANTHER" id="PTHR15503:SF45">
    <property type="entry name" value="RNA-DIRECTED DNA POLYMERASE HOMOLOG"/>
    <property type="match status" value="1"/>
</dbReference>
<evidence type="ECO:0000313" key="3">
    <source>
        <dbReference type="Proteomes" id="UP000325315"/>
    </source>
</evidence>
<dbReference type="Gene3D" id="3.30.70.270">
    <property type="match status" value="1"/>
</dbReference>
<feature type="region of interest" description="Disordered" evidence="1">
    <location>
        <begin position="1"/>
        <end position="25"/>
    </location>
</feature>
<dbReference type="CDD" id="cd00303">
    <property type="entry name" value="retropepsin_like"/>
    <property type="match status" value="1"/>
</dbReference>
<sequence>MGYSNRDHGKQYTSPKAPATSVWSVGSVRTNKPKCQQCERRHFGDCWMNNKACFKCGLQDHFIWDCSELLEKDKYLNARSSNTATRGRPLRNTGNMTSSKGEIKDYAVRSEARAPARAYAIRARKDVSSPDVITSTFSLYDTNVIAFIDPGSTHSSICINLVSSKSLSVESTEFVIEVSNPLGKYVLVAKIYKNYPFKTRGYYFLEILMLLPFNEFDVILSMNWLTLHDAIVNCRRKTIELKCHNNKIFRIESDESSELLVVISTMLAQKYVRKCCDAYLDVFPEELPRLSPIREVEFAIELVPGTSSISIASYRIAPTKLKELKFQLGFAQPSFLPLGVSVLFVKKKDESMRLCIDYCQLNKVMIKNKYLLPRIYDLFDQLKGGIVFFNIDLRLGYYQLRVKDSNE</sequence>
<dbReference type="SUPFAM" id="SSF56672">
    <property type="entry name" value="DNA/RNA polymerases"/>
    <property type="match status" value="1"/>
</dbReference>
<comment type="caution">
    <text evidence="2">The sequence shown here is derived from an EMBL/GenBank/DDBJ whole genome shotgun (WGS) entry which is preliminary data.</text>
</comment>
<reference evidence="3" key="1">
    <citation type="journal article" date="2019" name="Plant Biotechnol. J.">
        <title>Genome sequencing of the Australian wild diploid species Gossypium australe highlights disease resistance and delayed gland morphogenesis.</title>
        <authorList>
            <person name="Cai Y."/>
            <person name="Cai X."/>
            <person name="Wang Q."/>
            <person name="Wang P."/>
            <person name="Zhang Y."/>
            <person name="Cai C."/>
            <person name="Xu Y."/>
            <person name="Wang K."/>
            <person name="Zhou Z."/>
            <person name="Wang C."/>
            <person name="Geng S."/>
            <person name="Li B."/>
            <person name="Dong Q."/>
            <person name="Hou Y."/>
            <person name="Wang H."/>
            <person name="Ai P."/>
            <person name="Liu Z."/>
            <person name="Yi F."/>
            <person name="Sun M."/>
            <person name="An G."/>
            <person name="Cheng J."/>
            <person name="Zhang Y."/>
            <person name="Shi Q."/>
            <person name="Xie Y."/>
            <person name="Shi X."/>
            <person name="Chang Y."/>
            <person name="Huang F."/>
            <person name="Chen Y."/>
            <person name="Hong S."/>
            <person name="Mi L."/>
            <person name="Sun Q."/>
            <person name="Zhang L."/>
            <person name="Zhou B."/>
            <person name="Peng R."/>
            <person name="Zhang X."/>
            <person name="Liu F."/>
        </authorList>
    </citation>
    <scope>NUCLEOTIDE SEQUENCE [LARGE SCALE GENOMIC DNA]</scope>
    <source>
        <strain evidence="3">cv. PA1801</strain>
    </source>
</reference>
<feature type="compositionally biased region" description="Basic and acidic residues" evidence="1">
    <location>
        <begin position="1"/>
        <end position="10"/>
    </location>
</feature>
<name>A0A5B6UV76_9ROSI</name>
<dbReference type="Proteomes" id="UP000325315">
    <property type="component" value="Unassembled WGS sequence"/>
</dbReference>
<dbReference type="InterPro" id="IPR021109">
    <property type="entry name" value="Peptidase_aspartic_dom_sf"/>
</dbReference>
<protein>
    <submittedName>
        <fullName evidence="2">Retrotransposon-like protein</fullName>
    </submittedName>
</protein>
<dbReference type="InterPro" id="IPR043502">
    <property type="entry name" value="DNA/RNA_pol_sf"/>
</dbReference>
<dbReference type="Gene3D" id="4.10.60.10">
    <property type="entry name" value="Zinc finger, CCHC-type"/>
    <property type="match status" value="1"/>
</dbReference>